<reference evidence="4" key="1">
    <citation type="submission" date="2016-06" db="EMBL/GenBank/DDBJ databases">
        <title>Parallel loss of symbiosis genes in relatives of nitrogen-fixing non-legume Parasponia.</title>
        <authorList>
            <person name="Van Velzen R."/>
            <person name="Holmer R."/>
            <person name="Bu F."/>
            <person name="Rutten L."/>
            <person name="Van Zeijl A."/>
            <person name="Liu W."/>
            <person name="Santuari L."/>
            <person name="Cao Q."/>
            <person name="Sharma T."/>
            <person name="Shen D."/>
            <person name="Roswanjaya Y."/>
            <person name="Wardhani T."/>
            <person name="Kalhor M.S."/>
            <person name="Jansen J."/>
            <person name="Van den Hoogen J."/>
            <person name="Gungor B."/>
            <person name="Hartog M."/>
            <person name="Hontelez J."/>
            <person name="Verver J."/>
            <person name="Yang W.-C."/>
            <person name="Schijlen E."/>
            <person name="Repin R."/>
            <person name="Schilthuizen M."/>
            <person name="Schranz E."/>
            <person name="Heidstra R."/>
            <person name="Miyata K."/>
            <person name="Fedorova E."/>
            <person name="Kohlen W."/>
            <person name="Bisseling T."/>
            <person name="Smit S."/>
            <person name="Geurts R."/>
        </authorList>
    </citation>
    <scope>NUCLEOTIDE SEQUENCE [LARGE SCALE GENOMIC DNA]</scope>
    <source>
        <strain evidence="4">cv. WU1-14</strain>
    </source>
</reference>
<evidence type="ECO:0000313" key="3">
    <source>
        <dbReference type="EMBL" id="PON46330.1"/>
    </source>
</evidence>
<dbReference type="PANTHER" id="PTHR36040">
    <property type="entry name" value="OS04G0188500 PROTEIN"/>
    <property type="match status" value="1"/>
</dbReference>
<comment type="caution">
    <text evidence="3">The sequence shown here is derived from an EMBL/GenBank/DDBJ whole genome shotgun (WGS) entry which is preliminary data.</text>
</comment>
<accession>A0A2P5BC18</accession>
<evidence type="ECO:0000256" key="2">
    <source>
        <dbReference type="SAM" id="SignalP"/>
    </source>
</evidence>
<dbReference type="PANTHER" id="PTHR36040:SF5">
    <property type="entry name" value="TRANSMEMBRANE PROTEIN"/>
    <property type="match status" value="1"/>
</dbReference>
<evidence type="ECO:0000313" key="4">
    <source>
        <dbReference type="Proteomes" id="UP000237105"/>
    </source>
</evidence>
<proteinExistence type="predicted"/>
<protein>
    <submittedName>
        <fullName evidence="3">Uncharacterized protein</fullName>
    </submittedName>
</protein>
<feature type="chain" id="PRO_5015166825" evidence="2">
    <location>
        <begin position="22"/>
        <end position="88"/>
    </location>
</feature>
<name>A0A2P5BC18_PARAD</name>
<evidence type="ECO:0000256" key="1">
    <source>
        <dbReference type="SAM" id="MobiDB-lite"/>
    </source>
</evidence>
<organism evidence="3 4">
    <name type="scientific">Parasponia andersonii</name>
    <name type="common">Sponia andersonii</name>
    <dbReference type="NCBI Taxonomy" id="3476"/>
    <lineage>
        <taxon>Eukaryota</taxon>
        <taxon>Viridiplantae</taxon>
        <taxon>Streptophyta</taxon>
        <taxon>Embryophyta</taxon>
        <taxon>Tracheophyta</taxon>
        <taxon>Spermatophyta</taxon>
        <taxon>Magnoliopsida</taxon>
        <taxon>eudicotyledons</taxon>
        <taxon>Gunneridae</taxon>
        <taxon>Pentapetalae</taxon>
        <taxon>rosids</taxon>
        <taxon>fabids</taxon>
        <taxon>Rosales</taxon>
        <taxon>Cannabaceae</taxon>
        <taxon>Parasponia</taxon>
    </lineage>
</organism>
<dbReference type="AlphaFoldDB" id="A0A2P5BC18"/>
<dbReference type="EMBL" id="JXTB01000313">
    <property type="protein sequence ID" value="PON46330.1"/>
    <property type="molecule type" value="Genomic_DNA"/>
</dbReference>
<keyword evidence="2" id="KW-0732">Signal</keyword>
<feature type="signal peptide" evidence="2">
    <location>
        <begin position="1"/>
        <end position="21"/>
    </location>
</feature>
<dbReference type="Proteomes" id="UP000237105">
    <property type="component" value="Unassembled WGS sequence"/>
</dbReference>
<gene>
    <name evidence="3" type="ORF">PanWU01x14_252170</name>
</gene>
<dbReference type="OrthoDB" id="1160759at2759"/>
<sequence length="88" mass="9578">MRPLVVALVVMMMVMISFCSAVNLKTSALGIEMLKQERRQLGAARVDYDGGDQVQVGYPGNSVNNHHYIPRQDFNNHGGDDSGNNGNG</sequence>
<keyword evidence="4" id="KW-1185">Reference proteome</keyword>
<feature type="region of interest" description="Disordered" evidence="1">
    <location>
        <begin position="67"/>
        <end position="88"/>
    </location>
</feature>